<dbReference type="Gene3D" id="3.10.290.30">
    <property type="entry name" value="MM3350-like"/>
    <property type="match status" value="1"/>
</dbReference>
<dbReference type="OrthoDB" id="9801392at2"/>
<dbReference type="InterPro" id="IPR024047">
    <property type="entry name" value="MM3350-like_sf"/>
</dbReference>
<dbReference type="AlphaFoldDB" id="A0A544TGA5"/>
<reference evidence="2 3" key="1">
    <citation type="submission" date="2019-05" db="EMBL/GenBank/DDBJ databases">
        <title>Psychrobacillus vulpis sp. nov., a new species isolated from feces of a red fox that inhabits in The Tablas de Daimiel Natural Park, Albacete, Spain.</title>
        <authorList>
            <person name="Rodriguez M."/>
            <person name="Reina J.C."/>
            <person name="Bejar V."/>
            <person name="Llamas I."/>
        </authorList>
    </citation>
    <scope>NUCLEOTIDE SEQUENCE [LARGE SCALE GENOMIC DNA]</scope>
    <source>
        <strain evidence="2 3">NHI-2</strain>
    </source>
</reference>
<feature type="domain" description="Plasmid pRiA4b Orf3-like" evidence="1">
    <location>
        <begin position="57"/>
        <end position="230"/>
    </location>
</feature>
<dbReference type="RefSeq" id="WP_142605964.1">
    <property type="nucleotide sequence ID" value="NZ_VDGG01000010.1"/>
</dbReference>
<evidence type="ECO:0000313" key="3">
    <source>
        <dbReference type="Proteomes" id="UP000318937"/>
    </source>
</evidence>
<dbReference type="InterPro" id="IPR012912">
    <property type="entry name" value="Plasmid_pRiA4b_Orf3-like"/>
</dbReference>
<proteinExistence type="predicted"/>
<comment type="caution">
    <text evidence="2">The sequence shown here is derived from an EMBL/GenBank/DDBJ whole genome shotgun (WGS) entry which is preliminary data.</text>
</comment>
<sequence length="240" mass="27703">MMVNQLVRTMLLALKSSDEFEMFPPKEKRRLEEILAFVGGEEIDELFERLESVPEALYQIKVSLKGSKPPIWRRIIVPSDYTFSDLHDVIQTSMGWMDMHLYSFEVGDILVEEEYEDDPFGGFSMREKMDAETTLIGELLSKEGDKCLYMYDFGDDWHHTILLEKVLPFDECFTSPVCTKGKRACPPEDCGRIYGYENLLEVLSGPDGGEKEELLEWLGDDFDPEAFDIDMVNTMLAEEF</sequence>
<accession>A0A544TGA5</accession>
<keyword evidence="3" id="KW-1185">Reference proteome</keyword>
<name>A0A544TGA5_9BACI</name>
<evidence type="ECO:0000259" key="1">
    <source>
        <dbReference type="Pfam" id="PF07929"/>
    </source>
</evidence>
<dbReference type="PANTHER" id="PTHR41878:SF1">
    <property type="entry name" value="TNPR PROTEIN"/>
    <property type="match status" value="1"/>
</dbReference>
<dbReference type="PANTHER" id="PTHR41878">
    <property type="entry name" value="LEXA REPRESSOR-RELATED"/>
    <property type="match status" value="1"/>
</dbReference>
<organism evidence="2 3">
    <name type="scientific">Psychrobacillus soli</name>
    <dbReference type="NCBI Taxonomy" id="1543965"/>
    <lineage>
        <taxon>Bacteria</taxon>
        <taxon>Bacillati</taxon>
        <taxon>Bacillota</taxon>
        <taxon>Bacilli</taxon>
        <taxon>Bacillales</taxon>
        <taxon>Bacillaceae</taxon>
        <taxon>Psychrobacillus</taxon>
    </lineage>
</organism>
<dbReference type="EMBL" id="VDGG01000010">
    <property type="protein sequence ID" value="TQR16484.1"/>
    <property type="molecule type" value="Genomic_DNA"/>
</dbReference>
<protein>
    <submittedName>
        <fullName evidence="2">Plasmid pRiA4b ORF-3 family protein</fullName>
    </submittedName>
</protein>
<dbReference type="SUPFAM" id="SSF159941">
    <property type="entry name" value="MM3350-like"/>
    <property type="match status" value="1"/>
</dbReference>
<evidence type="ECO:0000313" key="2">
    <source>
        <dbReference type="EMBL" id="TQR16484.1"/>
    </source>
</evidence>
<dbReference type="Proteomes" id="UP000318937">
    <property type="component" value="Unassembled WGS sequence"/>
</dbReference>
<dbReference type="Pfam" id="PF07929">
    <property type="entry name" value="PRiA4_ORF3"/>
    <property type="match status" value="1"/>
</dbReference>
<gene>
    <name evidence="2" type="ORF">FG383_05990</name>
</gene>